<reference evidence="3 4" key="1">
    <citation type="submission" date="2018-06" db="EMBL/GenBank/DDBJ databases">
        <title>Lujinxingia sediminis gen. nov. sp. nov., a new facultative anaerobic member of the class Deltaproteobacteria, and proposal of Lujinxingaceae fam. nov.</title>
        <authorList>
            <person name="Guo L.-Y."/>
            <person name="Li C.-M."/>
            <person name="Wang S."/>
            <person name="Du Z.-J."/>
        </authorList>
    </citation>
    <scope>NUCLEOTIDE SEQUENCE [LARGE SCALE GENOMIC DNA]</scope>
    <source>
        <strain evidence="3 4">FA350</strain>
    </source>
</reference>
<keyword evidence="2" id="KW-0732">Signal</keyword>
<name>A0A2Z4FM40_9DELT</name>
<evidence type="ECO:0000256" key="1">
    <source>
        <dbReference type="SAM" id="MobiDB-lite"/>
    </source>
</evidence>
<gene>
    <name evidence="3" type="ORF">DN745_12045</name>
</gene>
<accession>A0A2Z4FM40</accession>
<feature type="compositionally biased region" description="Basic and acidic residues" evidence="1">
    <location>
        <begin position="37"/>
        <end position="74"/>
    </location>
</feature>
<proteinExistence type="predicted"/>
<feature type="chain" id="PRO_5043646702" evidence="2">
    <location>
        <begin position="21"/>
        <end position="407"/>
    </location>
</feature>
<keyword evidence="4" id="KW-1185">Reference proteome</keyword>
<dbReference type="KEGG" id="bsed:DN745_12045"/>
<sequence>MTWRLSTLLIALLLSAPLACDDKNEAPNNKPIPGADAGRDVKDAPDATDTPDTKDDPDASPGDTKDEGDTKPDLDAGNPDDADTAPFEPDGASGDAGFTPFDTSRPDTSGPGVSGSCDDIEDLGELDFGVDIVSFVYNADNDGVRTSCRDFSAPTTPDKIFKFTVKERSVLALQGNSNLTFELRTDPCGDEASVLTCNPNGRIRGQNIRSNTPVYLIVEFDGTIDDSEMNFQMSVSSPFADCQPGQSECISASEVKICNTVGTYETQTCPTSCSSEACMGDSCANPIPVTNGSASLAGPLTAFGNKMSTHTCGTGPIGQANSGQEVVFIAENLQPNQTITVDTNADSVANTIIIQRDICGQNAACEYSGISGEESVTYQVTQAGNYYIIIDSNDPVTDSANYNVNIN</sequence>
<evidence type="ECO:0000256" key="2">
    <source>
        <dbReference type="SAM" id="SignalP"/>
    </source>
</evidence>
<evidence type="ECO:0000313" key="4">
    <source>
        <dbReference type="Proteomes" id="UP000249799"/>
    </source>
</evidence>
<dbReference type="AlphaFoldDB" id="A0A2Z4FM40"/>
<dbReference type="RefSeq" id="WP_111335174.1">
    <property type="nucleotide sequence ID" value="NZ_CP030032.1"/>
</dbReference>
<protein>
    <submittedName>
        <fullName evidence="3">Uncharacterized protein</fullName>
    </submittedName>
</protein>
<dbReference type="Proteomes" id="UP000249799">
    <property type="component" value="Chromosome"/>
</dbReference>
<evidence type="ECO:0000313" key="3">
    <source>
        <dbReference type="EMBL" id="AWV90031.1"/>
    </source>
</evidence>
<organism evidence="3 4">
    <name type="scientific">Bradymonas sediminis</name>
    <dbReference type="NCBI Taxonomy" id="1548548"/>
    <lineage>
        <taxon>Bacteria</taxon>
        <taxon>Deltaproteobacteria</taxon>
        <taxon>Bradymonadales</taxon>
        <taxon>Bradymonadaceae</taxon>
        <taxon>Bradymonas</taxon>
    </lineage>
</organism>
<dbReference type="EMBL" id="CP030032">
    <property type="protein sequence ID" value="AWV90031.1"/>
    <property type="molecule type" value="Genomic_DNA"/>
</dbReference>
<feature type="region of interest" description="Disordered" evidence="1">
    <location>
        <begin position="22"/>
        <end position="118"/>
    </location>
</feature>
<feature type="signal peptide" evidence="2">
    <location>
        <begin position="1"/>
        <end position="20"/>
    </location>
</feature>